<feature type="region of interest" description="Disordered" evidence="5">
    <location>
        <begin position="198"/>
        <end position="245"/>
    </location>
</feature>
<dbReference type="Gramene" id="Pp3c3_31350V3.3">
    <property type="protein sequence ID" value="Pp3c3_31350V3.3"/>
    <property type="gene ID" value="Pp3c3_31350"/>
</dbReference>
<dbReference type="EMBL" id="ABEU02000003">
    <property type="protein sequence ID" value="PNR58218.1"/>
    <property type="molecule type" value="Genomic_DNA"/>
</dbReference>
<sequence>MGHLDDSVAGWEWDSVLLLANPSLDTSPLQSSLQAHSSLDYITDFAVGQSWAGLGSLQTSSPKPPDGKVAAGPQSSSSAEKTTTSDYELFRDPRLDCPNFLAGRVPCACTDEDDDEGGSRSKRAKVSARCQVPACGADLAGLKGYHQRHRVCLQCANSTTVILRDIPHRYCQQCGKFHVLSDFDEGKRSCRFKLERHNNRRRRKVQESGEDGATPGGGSDKASLNSGGGRVNGDENSAVESKAHAEVEQSVVVQVSKEASSPVEQSDTTDTTQILSAGIVDGSGSRTDGAQEALSAPRSKEYTMPGPNVSGIAESAPLWNSTETPGGVSNGHKSGVDEDSLLALLLEDSPNVDERLPSRGFESTSPIPPRSSKKPSAYASSHPTARISFKLYDWNPGDFPRNLRQQILEWLSNMPVDLEGYIRSGCTILTLFISMPQSMWEGLNADWEGAVARLVCNPQNTSGFWEKGYFKAKLGRQTVHFENGKAVNRSGGKEDCMPCMPVLQSVEPVCFRAGTGCMLSITGRNLLQANTKLLMSHGGKYIKAWVLKASSEGKQEDKWQIVVPPVDECQAGPVFIEVENEDRLSNIMVVLVGDAEFCNEVESMELYTSSCEAQDLLFDLGWMLKESTLDSGVLIQRLRSLLDYANAKGWERVAERILEAADRRGVLRKLVGAADARSFDWRNIWAESTGHSHSTYKLSSFAVPVSSRSYSMPSLAQSKRDADEHTHIVVCNSSSKDLTTTSLLPQRGMREKRRSPWGRNTYRLVFAVASATAACAGLCVVLQHPEQVAQLSTSLRRCLWSN</sequence>
<reference evidence="7 10" key="1">
    <citation type="journal article" date="2008" name="Science">
        <title>The Physcomitrella genome reveals evolutionary insights into the conquest of land by plants.</title>
        <authorList>
            <person name="Rensing S."/>
            <person name="Lang D."/>
            <person name="Zimmer A."/>
            <person name="Terry A."/>
            <person name="Salamov A."/>
            <person name="Shapiro H."/>
            <person name="Nishiyama T."/>
            <person name="Perroud P.-F."/>
            <person name="Lindquist E."/>
            <person name="Kamisugi Y."/>
            <person name="Tanahashi T."/>
            <person name="Sakakibara K."/>
            <person name="Fujita T."/>
            <person name="Oishi K."/>
            <person name="Shin-I T."/>
            <person name="Kuroki Y."/>
            <person name="Toyoda A."/>
            <person name="Suzuki Y."/>
            <person name="Hashimoto A."/>
            <person name="Yamaguchi K."/>
            <person name="Sugano A."/>
            <person name="Kohara Y."/>
            <person name="Fujiyama A."/>
            <person name="Anterola A."/>
            <person name="Aoki S."/>
            <person name="Ashton N."/>
            <person name="Barbazuk W.B."/>
            <person name="Barker E."/>
            <person name="Bennetzen J."/>
            <person name="Bezanilla M."/>
            <person name="Blankenship R."/>
            <person name="Cho S.H."/>
            <person name="Dutcher S."/>
            <person name="Estelle M."/>
            <person name="Fawcett J.A."/>
            <person name="Gundlach H."/>
            <person name="Hanada K."/>
            <person name="Heyl A."/>
            <person name="Hicks K.A."/>
            <person name="Hugh J."/>
            <person name="Lohr M."/>
            <person name="Mayer K."/>
            <person name="Melkozernov A."/>
            <person name="Murata T."/>
            <person name="Nelson D."/>
            <person name="Pils B."/>
            <person name="Prigge M."/>
            <person name="Reiss B."/>
            <person name="Renner T."/>
            <person name="Rombauts S."/>
            <person name="Rushton P."/>
            <person name="Sanderfoot A."/>
            <person name="Schween G."/>
            <person name="Shiu S.-H."/>
            <person name="Stueber K."/>
            <person name="Theodoulou F.L."/>
            <person name="Tu H."/>
            <person name="Van de Peer Y."/>
            <person name="Verrier P.J."/>
            <person name="Waters E."/>
            <person name="Wood A."/>
            <person name="Yang L."/>
            <person name="Cove D."/>
            <person name="Cuming A."/>
            <person name="Hasebe M."/>
            <person name="Lucas S."/>
            <person name="Mishler D.B."/>
            <person name="Reski R."/>
            <person name="Grigoriev I."/>
            <person name="Quatrano R.S."/>
            <person name="Boore J.L."/>
        </authorList>
    </citation>
    <scope>NUCLEOTIDE SEQUENCE [LARGE SCALE GENOMIC DNA]</scope>
    <source>
        <strain evidence="8 10">cv. Gransden 2004</strain>
    </source>
</reference>
<evidence type="ECO:0000313" key="9">
    <source>
        <dbReference type="EnsemblPlants" id="Pp3c3_31350V3.1"/>
    </source>
</evidence>
<feature type="domain" description="SBP-type" evidence="6">
    <location>
        <begin position="127"/>
        <end position="204"/>
    </location>
</feature>
<gene>
    <name evidence="9" type="primary">LOC112280628</name>
    <name evidence="8" type="synonym">LOC112280627</name>
    <name evidence="7" type="ORF">PHYPA_005213</name>
</gene>
<dbReference type="STRING" id="3218.A0A2K1KWR8"/>
<dbReference type="GO" id="GO:0008270">
    <property type="term" value="F:zinc ion binding"/>
    <property type="evidence" value="ECO:0007669"/>
    <property type="project" value="UniProtKB-KW"/>
</dbReference>
<evidence type="ECO:0000313" key="8">
    <source>
        <dbReference type="EnsemblPlants" id="Pp3c3_31330V3.2"/>
    </source>
</evidence>
<dbReference type="EnsemblPlants" id="Pp3c3_31350V3.3">
    <property type="protein sequence ID" value="Pp3c3_31350V3.3"/>
    <property type="gene ID" value="Pp3c3_31350"/>
</dbReference>
<evidence type="ECO:0000256" key="3">
    <source>
        <dbReference type="ARBA" id="ARBA00022833"/>
    </source>
</evidence>
<keyword evidence="2 4" id="KW-0863">Zinc-finger</keyword>
<dbReference type="KEGG" id="ppp:112280628"/>
<dbReference type="GO" id="GO:0001216">
    <property type="term" value="F:DNA-binding transcription activator activity"/>
    <property type="evidence" value="ECO:0000318"/>
    <property type="project" value="GO_Central"/>
</dbReference>
<keyword evidence="1" id="KW-0479">Metal-binding</keyword>
<feature type="compositionally biased region" description="Polar residues" evidence="5">
    <location>
        <begin position="257"/>
        <end position="273"/>
    </location>
</feature>
<dbReference type="GeneID" id="112280628"/>
<dbReference type="PROSITE" id="PS51141">
    <property type="entry name" value="ZF_SBP"/>
    <property type="match status" value="1"/>
</dbReference>
<keyword evidence="10" id="KW-1185">Reference proteome</keyword>
<dbReference type="EnsemblPlants" id="Pp3c3_31330V3.3">
    <property type="protein sequence ID" value="Pp3c3_31330V3.3"/>
    <property type="gene ID" value="Pp3c3_31330"/>
</dbReference>
<dbReference type="Pfam" id="PF26102">
    <property type="entry name" value="Ig_SPL7"/>
    <property type="match status" value="1"/>
</dbReference>
<dbReference type="GO" id="GO:0005634">
    <property type="term" value="C:nucleus"/>
    <property type="evidence" value="ECO:0000318"/>
    <property type="project" value="GO_Central"/>
</dbReference>
<feature type="region of interest" description="Disordered" evidence="5">
    <location>
        <begin position="279"/>
        <end position="304"/>
    </location>
</feature>
<dbReference type="Pfam" id="PF03110">
    <property type="entry name" value="SBP"/>
    <property type="match status" value="1"/>
</dbReference>
<reference evidence="8" key="3">
    <citation type="submission" date="2020-12" db="UniProtKB">
        <authorList>
            <consortium name="EnsemblPlants"/>
        </authorList>
    </citation>
    <scope>IDENTIFICATION</scope>
</reference>
<evidence type="ECO:0000313" key="7">
    <source>
        <dbReference type="EMBL" id="PNR58218.1"/>
    </source>
</evidence>
<dbReference type="EnsemblPlants" id="Pp3c3_31330V3.2">
    <property type="protein sequence ID" value="Pp3c3_31330V3.2"/>
    <property type="gene ID" value="Pp3c3_31330"/>
</dbReference>
<keyword evidence="3" id="KW-0862">Zinc</keyword>
<dbReference type="InterPro" id="IPR036893">
    <property type="entry name" value="SBP_sf"/>
</dbReference>
<evidence type="ECO:0000256" key="4">
    <source>
        <dbReference type="PROSITE-ProRule" id="PRU00470"/>
    </source>
</evidence>
<dbReference type="OMA" id="ANAKGWE"/>
<reference evidence="7 10" key="2">
    <citation type="journal article" date="2018" name="Plant J.">
        <title>The Physcomitrella patens chromosome-scale assembly reveals moss genome structure and evolution.</title>
        <authorList>
            <person name="Lang D."/>
            <person name="Ullrich K.K."/>
            <person name="Murat F."/>
            <person name="Fuchs J."/>
            <person name="Jenkins J."/>
            <person name="Haas F.B."/>
            <person name="Piednoel M."/>
            <person name="Gundlach H."/>
            <person name="Van Bel M."/>
            <person name="Meyberg R."/>
            <person name="Vives C."/>
            <person name="Morata J."/>
            <person name="Symeonidi A."/>
            <person name="Hiss M."/>
            <person name="Muchero W."/>
            <person name="Kamisugi Y."/>
            <person name="Saleh O."/>
            <person name="Blanc G."/>
            <person name="Decker E.L."/>
            <person name="van Gessel N."/>
            <person name="Grimwood J."/>
            <person name="Hayes R.D."/>
            <person name="Graham S.W."/>
            <person name="Gunter L.E."/>
            <person name="McDaniel S.F."/>
            <person name="Hoernstein S.N.W."/>
            <person name="Larsson A."/>
            <person name="Li F.W."/>
            <person name="Perroud P.F."/>
            <person name="Phillips J."/>
            <person name="Ranjan P."/>
            <person name="Rokshar D.S."/>
            <person name="Rothfels C.J."/>
            <person name="Schneider L."/>
            <person name="Shu S."/>
            <person name="Stevenson D.W."/>
            <person name="Thummler F."/>
            <person name="Tillich M."/>
            <person name="Villarreal Aguilar J.C."/>
            <person name="Widiez T."/>
            <person name="Wong G.K."/>
            <person name="Wymore A."/>
            <person name="Zhang Y."/>
            <person name="Zimmer A.D."/>
            <person name="Quatrano R.S."/>
            <person name="Mayer K.F.X."/>
            <person name="Goodstein D."/>
            <person name="Casacuberta J.M."/>
            <person name="Vandepoele K."/>
            <person name="Reski R."/>
            <person name="Cuming A.C."/>
            <person name="Tuskan G.A."/>
            <person name="Maumus F."/>
            <person name="Salse J."/>
            <person name="Schmutz J."/>
            <person name="Rensing S.A."/>
        </authorList>
    </citation>
    <scope>NUCLEOTIDE SEQUENCE [LARGE SCALE GENOMIC DNA]</scope>
    <source>
        <strain evidence="8 10">cv. Gransden 2004</strain>
    </source>
</reference>
<proteinExistence type="predicted"/>
<dbReference type="AlphaFoldDB" id="A0A2K1KWR8"/>
<organism evidence="7">
    <name type="scientific">Physcomitrium patens</name>
    <name type="common">Spreading-leaved earth moss</name>
    <name type="synonym">Physcomitrella patens</name>
    <dbReference type="NCBI Taxonomy" id="3218"/>
    <lineage>
        <taxon>Eukaryota</taxon>
        <taxon>Viridiplantae</taxon>
        <taxon>Streptophyta</taxon>
        <taxon>Embryophyta</taxon>
        <taxon>Bryophyta</taxon>
        <taxon>Bryophytina</taxon>
        <taxon>Bryopsida</taxon>
        <taxon>Funariidae</taxon>
        <taxon>Funariales</taxon>
        <taxon>Funariaceae</taxon>
        <taxon>Physcomitrium</taxon>
    </lineage>
</organism>
<dbReference type="EnsemblPlants" id="Pp3c3_31350V3.4">
    <property type="protein sequence ID" value="Pp3c3_31350V3.4"/>
    <property type="gene ID" value="Pp3c3_31350"/>
</dbReference>
<dbReference type="Gramene" id="Pp3c3_31330V3.2">
    <property type="protein sequence ID" value="Pp3c3_31330V3.2"/>
    <property type="gene ID" value="Pp3c3_31330"/>
</dbReference>
<dbReference type="GO" id="GO:0000976">
    <property type="term" value="F:transcription cis-regulatory region binding"/>
    <property type="evidence" value="ECO:0000318"/>
    <property type="project" value="GO_Central"/>
</dbReference>
<dbReference type="RefSeq" id="XP_024372072.1">
    <property type="nucleotide sequence ID" value="XM_024516304.2"/>
</dbReference>
<dbReference type="PANTHER" id="PTHR31251:SF108">
    <property type="entry name" value="SQUAMOSA PROMOTER-BINDING-LIKE PROTEIN 7"/>
    <property type="match status" value="1"/>
</dbReference>
<evidence type="ECO:0000256" key="2">
    <source>
        <dbReference type="ARBA" id="ARBA00022771"/>
    </source>
</evidence>
<feature type="region of interest" description="Disordered" evidence="5">
    <location>
        <begin position="353"/>
        <end position="379"/>
    </location>
</feature>
<dbReference type="PANTHER" id="PTHR31251">
    <property type="entry name" value="SQUAMOSA PROMOTER-BINDING-LIKE PROTEIN 4"/>
    <property type="match status" value="1"/>
</dbReference>
<dbReference type="Proteomes" id="UP000006727">
    <property type="component" value="Chromosome 3"/>
</dbReference>
<dbReference type="Gramene" id="Pp3c3_31350V3.4">
    <property type="protein sequence ID" value="Pp3c3_31350V3.4"/>
    <property type="gene ID" value="Pp3c3_31350"/>
</dbReference>
<dbReference type="Gramene" id="Pp3c3_31330V3.3">
    <property type="protein sequence ID" value="Pp3c3_31330V3.3"/>
    <property type="gene ID" value="Pp3c3_31330"/>
</dbReference>
<feature type="region of interest" description="Disordered" evidence="5">
    <location>
        <begin position="56"/>
        <end position="86"/>
    </location>
</feature>
<accession>A0A2K1KWR8</accession>
<dbReference type="EnsemblPlants" id="Pp3c3_31350V3.1">
    <property type="protein sequence ID" value="Pp3c3_31350V3.1"/>
    <property type="gene ID" value="Pp3c3_31350"/>
</dbReference>
<evidence type="ECO:0000256" key="1">
    <source>
        <dbReference type="ARBA" id="ARBA00022723"/>
    </source>
</evidence>
<evidence type="ECO:0000256" key="5">
    <source>
        <dbReference type="SAM" id="MobiDB-lite"/>
    </source>
</evidence>
<name>A0A2K1KWR8_PHYPA</name>
<dbReference type="PaxDb" id="3218-PP1S55_237V6.1"/>
<feature type="compositionally biased region" description="Polar residues" evidence="5">
    <location>
        <begin position="73"/>
        <end position="86"/>
    </location>
</feature>
<dbReference type="InterPro" id="IPR004333">
    <property type="entry name" value="SBP_dom"/>
</dbReference>
<protein>
    <recommendedName>
        <fullName evidence="6">SBP-type domain-containing protein</fullName>
    </recommendedName>
</protein>
<dbReference type="Gene3D" id="4.10.1100.10">
    <property type="entry name" value="Transcription factor, SBP-box domain"/>
    <property type="match status" value="1"/>
</dbReference>
<dbReference type="SUPFAM" id="SSF103612">
    <property type="entry name" value="SBT domain"/>
    <property type="match status" value="1"/>
</dbReference>
<evidence type="ECO:0000259" key="6">
    <source>
        <dbReference type="PROSITE" id="PS51141"/>
    </source>
</evidence>
<dbReference type="FunCoup" id="A0A2K1KWR8">
    <property type="interactions" value="2017"/>
</dbReference>
<feature type="region of interest" description="Disordered" evidence="5">
    <location>
        <begin position="254"/>
        <end position="273"/>
    </location>
</feature>
<dbReference type="Gramene" id="Pp3c3_31350V3.1">
    <property type="protein sequence ID" value="Pp3c3_31350V3.1"/>
    <property type="gene ID" value="Pp3c3_31350"/>
</dbReference>
<evidence type="ECO:0000313" key="10">
    <source>
        <dbReference type="Proteomes" id="UP000006727"/>
    </source>
</evidence>
<dbReference type="InterPro" id="IPR044817">
    <property type="entry name" value="SBP-like"/>
</dbReference>
<dbReference type="OrthoDB" id="514967at2759"/>